<dbReference type="UniPathway" id="UPA00257">
    <property type="reaction ID" value="UER00367"/>
</dbReference>
<organism evidence="4 5">
    <name type="scientific">Cytobacillus oceanisediminis</name>
    <dbReference type="NCBI Taxonomy" id="665099"/>
    <lineage>
        <taxon>Bacteria</taxon>
        <taxon>Bacillati</taxon>
        <taxon>Bacillota</taxon>
        <taxon>Bacilli</taxon>
        <taxon>Bacillales</taxon>
        <taxon>Bacillaceae</taxon>
        <taxon>Cytobacillus</taxon>
    </lineage>
</organism>
<gene>
    <name evidence="4" type="ORF">DFO73_101617</name>
</gene>
<name>A0A2V3A5R5_9BACI</name>
<accession>A0A2V3A5R5</accession>
<dbReference type="SUPFAM" id="SSF55035">
    <property type="entry name" value="NAD-binding domain of HMG-CoA reductase"/>
    <property type="match status" value="1"/>
</dbReference>
<dbReference type="InterPro" id="IPR009023">
    <property type="entry name" value="HMG_CoA_Rdtase_NAD(P)-bd_sf"/>
</dbReference>
<dbReference type="NCBIfam" id="TIGR00532">
    <property type="entry name" value="HMG_CoA_R_NAD"/>
    <property type="match status" value="1"/>
</dbReference>
<dbReference type="CDD" id="cd00644">
    <property type="entry name" value="HMG-CoA_reductase_classII"/>
    <property type="match status" value="1"/>
</dbReference>
<dbReference type="PANTHER" id="PTHR10572:SF24">
    <property type="entry name" value="3-HYDROXY-3-METHYLGLUTARYL-COENZYME A REDUCTASE"/>
    <property type="match status" value="1"/>
</dbReference>
<comment type="caution">
    <text evidence="4">The sequence shown here is derived from an EMBL/GenBank/DDBJ whole genome shotgun (WGS) entry which is preliminary data.</text>
</comment>
<sequence length="416" mass="44873">MEPKKFYKKTMQEKHDTLRAHASLTEDELQGYVNFGHLGERRTSSFIENSIGVMEVPLGVALNFMVNGKETIVPMAVEESSVVAAASHAAKLAKPSGGFFASTTGSIMFSQIQIVNCEDVYGAKLKILEHKKELIETARKKDPILASLGGGPKDLEVRVIDHQDGPMLVVHLQVDTKDAMGANTVNTMAESIAPTLEQITNGKVYLRIISNLADQRLARSRCKIRKSDIGQAAVDGIINAYRFAKADPYRAATHNKGIMNGISAVVLATGNDTRAVEAGAHAYAAISGHYSPLTTWEKDREGDLIGTIELPLAVGTVGGTISLHPKAQTNLKIMKVKTSKELAEIMASVGLAQNFAALRALATEGIQAGHMKLHARNIAMMAGADISQIDEVVSIMVKEGNIRLDRAKEILNQPTI</sequence>
<evidence type="ECO:0000313" key="5">
    <source>
        <dbReference type="Proteomes" id="UP000247150"/>
    </source>
</evidence>
<dbReference type="PRINTS" id="PR00071">
    <property type="entry name" value="HMGCOARDTASE"/>
</dbReference>
<dbReference type="Pfam" id="PF00368">
    <property type="entry name" value="HMG-CoA_red"/>
    <property type="match status" value="1"/>
</dbReference>
<dbReference type="InterPro" id="IPR009029">
    <property type="entry name" value="HMG_CoA_Rdtase_sub-bd_dom_sf"/>
</dbReference>
<dbReference type="AlphaFoldDB" id="A0A2V3A5R5"/>
<evidence type="ECO:0000313" key="4">
    <source>
        <dbReference type="EMBL" id="PWW32353.1"/>
    </source>
</evidence>
<dbReference type="InterPro" id="IPR004553">
    <property type="entry name" value="HMG_CoA_Rdtase_bac-typ"/>
</dbReference>
<dbReference type="PANTHER" id="PTHR10572">
    <property type="entry name" value="3-HYDROXY-3-METHYLGLUTARYL-COENZYME A REDUCTASE"/>
    <property type="match status" value="1"/>
</dbReference>
<proteinExistence type="inferred from homology"/>
<comment type="catalytic activity">
    <reaction evidence="3">
        <text>(R)-mevalonate + 2 NAD(+) + CoA = (3S)-3-hydroxy-3-methylglutaryl-CoA + 2 NADH + 2 H(+)</text>
        <dbReference type="Rhea" id="RHEA:14833"/>
        <dbReference type="ChEBI" id="CHEBI:15378"/>
        <dbReference type="ChEBI" id="CHEBI:36464"/>
        <dbReference type="ChEBI" id="CHEBI:43074"/>
        <dbReference type="ChEBI" id="CHEBI:57287"/>
        <dbReference type="ChEBI" id="CHEBI:57540"/>
        <dbReference type="ChEBI" id="CHEBI:57945"/>
        <dbReference type="EC" id="1.1.1.88"/>
    </reaction>
</comment>
<evidence type="ECO:0000256" key="2">
    <source>
        <dbReference type="ARBA" id="ARBA00023002"/>
    </source>
</evidence>
<dbReference type="GO" id="GO:0015936">
    <property type="term" value="P:coenzyme A metabolic process"/>
    <property type="evidence" value="ECO:0007669"/>
    <property type="project" value="InterPro"/>
</dbReference>
<dbReference type="InterPro" id="IPR002202">
    <property type="entry name" value="HMG_CoA_Rdtase"/>
</dbReference>
<reference evidence="4 5" key="1">
    <citation type="submission" date="2018-05" db="EMBL/GenBank/DDBJ databases">
        <title>Freshwater and sediment microbial communities from various areas in North America, analyzing microbe dynamics in response to fracking.</title>
        <authorList>
            <person name="Lamendella R."/>
        </authorList>
    </citation>
    <scope>NUCLEOTIDE SEQUENCE [LARGE SCALE GENOMIC DNA]</scope>
    <source>
        <strain evidence="4 5">15_TX</strain>
    </source>
</reference>
<dbReference type="Gene3D" id="3.90.770.10">
    <property type="entry name" value="3-hydroxy-3-methylglutaryl-coenzyme A Reductase, Chain A, domain 2"/>
    <property type="match status" value="2"/>
</dbReference>
<dbReference type="PROSITE" id="PS00066">
    <property type="entry name" value="HMG_COA_REDUCTASE_1"/>
    <property type="match status" value="1"/>
</dbReference>
<dbReference type="Proteomes" id="UP000247150">
    <property type="component" value="Unassembled WGS sequence"/>
</dbReference>
<dbReference type="GO" id="GO:0004420">
    <property type="term" value="F:hydroxymethylglutaryl-CoA reductase (NADPH) activity"/>
    <property type="evidence" value="ECO:0007669"/>
    <property type="project" value="InterPro"/>
</dbReference>
<evidence type="ECO:0000256" key="3">
    <source>
        <dbReference type="RuleBase" id="RU361219"/>
    </source>
</evidence>
<evidence type="ECO:0000256" key="1">
    <source>
        <dbReference type="ARBA" id="ARBA00007661"/>
    </source>
</evidence>
<dbReference type="InterPro" id="IPR023076">
    <property type="entry name" value="HMG_CoA_Rdtase_CS"/>
</dbReference>
<dbReference type="SUPFAM" id="SSF56542">
    <property type="entry name" value="Substrate-binding domain of HMG-CoA reductase"/>
    <property type="match status" value="1"/>
</dbReference>
<dbReference type="Gene3D" id="1.10.8.660">
    <property type="match status" value="1"/>
</dbReference>
<dbReference type="RefSeq" id="WP_258309183.1">
    <property type="nucleotide sequence ID" value="NZ_QGTW01000001.1"/>
</dbReference>
<dbReference type="EC" id="1.1.1.88" evidence="3"/>
<dbReference type="EMBL" id="QGTW01000001">
    <property type="protein sequence ID" value="PWW32353.1"/>
    <property type="molecule type" value="Genomic_DNA"/>
</dbReference>
<protein>
    <recommendedName>
        <fullName evidence="3">3-hydroxy-3-methylglutaryl coenzyme A reductase</fullName>
        <shortName evidence="3">HMG-CoA reductase</shortName>
        <ecNumber evidence="3">1.1.1.88</ecNumber>
    </recommendedName>
</protein>
<comment type="similarity">
    <text evidence="1 3">Belongs to the HMG-CoA reductase family.</text>
</comment>
<dbReference type="GO" id="GO:0140643">
    <property type="term" value="F:hydroxymethylglutaryl-CoA reductase (NADH) activity"/>
    <property type="evidence" value="ECO:0007669"/>
    <property type="project" value="UniProtKB-EC"/>
</dbReference>
<dbReference type="PROSITE" id="PS50065">
    <property type="entry name" value="HMG_COA_REDUCTASE_4"/>
    <property type="match status" value="1"/>
</dbReference>
<dbReference type="InterPro" id="IPR023074">
    <property type="entry name" value="HMG_CoA_Rdtase_cat_sf"/>
</dbReference>
<keyword evidence="2 3" id="KW-0560">Oxidoreductase</keyword>
<keyword evidence="3" id="KW-0520">NAD</keyword>
<comment type="pathway">
    <text evidence="3">Metabolic intermediate metabolism; (R)-mevalonate degradation; (S)-3-hydroxy-3-methylglutaryl-CoA from (R)-mevalonate: step 1/1.</text>
</comment>